<evidence type="ECO:0000313" key="8">
    <source>
        <dbReference type="Proteomes" id="UP000660262"/>
    </source>
</evidence>
<keyword evidence="4 5" id="KW-0472">Membrane</keyword>
<feature type="transmembrane region" description="Helical" evidence="5">
    <location>
        <begin position="239"/>
        <end position="261"/>
    </location>
</feature>
<organism evidence="7 8">
    <name type="scientific">Pycnococcus provasolii</name>
    <dbReference type="NCBI Taxonomy" id="41880"/>
    <lineage>
        <taxon>Eukaryota</taxon>
        <taxon>Viridiplantae</taxon>
        <taxon>Chlorophyta</taxon>
        <taxon>Pseudoscourfieldiophyceae</taxon>
        <taxon>Pseudoscourfieldiales</taxon>
        <taxon>Pycnococcaceae</taxon>
        <taxon>Pycnococcus</taxon>
    </lineage>
</organism>
<feature type="transmembrane region" description="Helical" evidence="5">
    <location>
        <begin position="98"/>
        <end position="118"/>
    </location>
</feature>
<reference evidence="7" key="1">
    <citation type="submission" date="2020-10" db="EMBL/GenBank/DDBJ databases">
        <title>Unveiling of a novel bifunctional photoreceptor, Dualchrome1, isolated from a cosmopolitan green alga.</title>
        <authorList>
            <person name="Suzuki S."/>
            <person name="Kawachi M."/>
        </authorList>
    </citation>
    <scope>NUCLEOTIDE SEQUENCE</scope>
    <source>
        <strain evidence="7">NIES 2893</strain>
    </source>
</reference>
<feature type="transmembrane region" description="Helical" evidence="5">
    <location>
        <begin position="20"/>
        <end position="38"/>
    </location>
</feature>
<evidence type="ECO:0000259" key="6">
    <source>
        <dbReference type="Pfam" id="PF03151"/>
    </source>
</evidence>
<dbReference type="Proteomes" id="UP000660262">
    <property type="component" value="Unassembled WGS sequence"/>
</dbReference>
<gene>
    <name evidence="7" type="ORF">PPROV_000124700</name>
</gene>
<dbReference type="Pfam" id="PF03151">
    <property type="entry name" value="TPT"/>
    <property type="match status" value="1"/>
</dbReference>
<dbReference type="PANTHER" id="PTHR11132">
    <property type="entry name" value="SOLUTE CARRIER FAMILY 35"/>
    <property type="match status" value="1"/>
</dbReference>
<feature type="transmembrane region" description="Helical" evidence="5">
    <location>
        <begin position="300"/>
        <end position="319"/>
    </location>
</feature>
<dbReference type="EMBL" id="BNJQ01000003">
    <property type="protein sequence ID" value="GHP02490.1"/>
    <property type="molecule type" value="Genomic_DNA"/>
</dbReference>
<keyword evidence="2 5" id="KW-0812">Transmembrane</keyword>
<sequence length="344" mass="37585">MSAAGTLQGQSGQQYSSQALNTWAIFLNVTSSVCIVMINKQLMGSKGFNFKFATTLNAFHYLTTTLGMFLWQQFANSADSAEAKVSQKTSPRIPLGELVLFTIVANLSILSLNFSLMINTVGVYQIAKLCIVPYTGIVEYLLMGRTINPKGIAFICVMLFGVGIISVSDIEMTLFGSFWAFLSIFASGSQQIMVSWLQQRHSIKSAQLLSQVAPAQALSLMIIGPSLDRALMNDWVYDYSFTIMSLTFFVASCSFAILVNYSQFLCLGRFSATTYQVMAHLKTILVLVIGMTLFDGQLTIKLAMGMCLALTGIFGYGYAKDEKKPEISSQPSAVARDVEAGANK</sequence>
<evidence type="ECO:0000256" key="2">
    <source>
        <dbReference type="ARBA" id="ARBA00022692"/>
    </source>
</evidence>
<dbReference type="AlphaFoldDB" id="A0A830H919"/>
<name>A0A830H919_9CHLO</name>
<dbReference type="GO" id="GO:0016020">
    <property type="term" value="C:membrane"/>
    <property type="evidence" value="ECO:0007669"/>
    <property type="project" value="UniProtKB-SubCell"/>
</dbReference>
<comment type="subcellular location">
    <subcellularLocation>
        <location evidence="1">Membrane</location>
        <topology evidence="1">Multi-pass membrane protein</topology>
    </subcellularLocation>
</comment>
<comment type="caution">
    <text evidence="7">The sequence shown here is derived from an EMBL/GenBank/DDBJ whole genome shotgun (WGS) entry which is preliminary data.</text>
</comment>
<evidence type="ECO:0000313" key="7">
    <source>
        <dbReference type="EMBL" id="GHP02490.1"/>
    </source>
</evidence>
<evidence type="ECO:0000256" key="5">
    <source>
        <dbReference type="SAM" id="Phobius"/>
    </source>
</evidence>
<evidence type="ECO:0000256" key="3">
    <source>
        <dbReference type="ARBA" id="ARBA00022989"/>
    </source>
</evidence>
<evidence type="ECO:0000256" key="1">
    <source>
        <dbReference type="ARBA" id="ARBA00004141"/>
    </source>
</evidence>
<feature type="transmembrane region" description="Helical" evidence="5">
    <location>
        <begin position="151"/>
        <end position="168"/>
    </location>
</feature>
<evidence type="ECO:0000256" key="4">
    <source>
        <dbReference type="ARBA" id="ARBA00023136"/>
    </source>
</evidence>
<protein>
    <recommendedName>
        <fullName evidence="6">Sugar phosphate transporter domain-containing protein</fullName>
    </recommendedName>
</protein>
<feature type="domain" description="Sugar phosphate transporter" evidence="6">
    <location>
        <begin position="30"/>
        <end position="316"/>
    </location>
</feature>
<keyword evidence="8" id="KW-1185">Reference proteome</keyword>
<dbReference type="InterPro" id="IPR004853">
    <property type="entry name" value="Sugar_P_trans_dom"/>
</dbReference>
<accession>A0A830H919</accession>
<dbReference type="OrthoDB" id="5547497at2759"/>
<dbReference type="InterPro" id="IPR050186">
    <property type="entry name" value="TPT_transporter"/>
</dbReference>
<feature type="transmembrane region" description="Helical" evidence="5">
    <location>
        <begin position="174"/>
        <end position="196"/>
    </location>
</feature>
<proteinExistence type="predicted"/>
<keyword evidence="3 5" id="KW-1133">Transmembrane helix</keyword>